<dbReference type="InterPro" id="IPR001296">
    <property type="entry name" value="Glyco_trans_1"/>
</dbReference>
<feature type="domain" description="Glycosyl transferase family 1" evidence="1">
    <location>
        <begin position="209"/>
        <end position="380"/>
    </location>
</feature>
<dbReference type="AlphaFoldDB" id="A0A1X7FIZ8"/>
<reference evidence="4" key="1">
    <citation type="submission" date="2017-04" db="EMBL/GenBank/DDBJ databases">
        <authorList>
            <person name="Varghese N."/>
            <person name="Submissions S."/>
        </authorList>
    </citation>
    <scope>NUCLEOTIDE SEQUENCE [LARGE SCALE GENOMIC DNA]</scope>
    <source>
        <strain evidence="4">B4P</strain>
    </source>
</reference>
<evidence type="ECO:0000313" key="4">
    <source>
        <dbReference type="Proteomes" id="UP000192903"/>
    </source>
</evidence>
<dbReference type="RefSeq" id="WP_085423238.1">
    <property type="nucleotide sequence ID" value="NZ_FXAF01000006.1"/>
</dbReference>
<dbReference type="PANTHER" id="PTHR12526:SF609">
    <property type="entry name" value="LIPOPOLYSACCHARIDE BIOSYNTHESIS PROTEIN"/>
    <property type="match status" value="1"/>
</dbReference>
<keyword evidence="3" id="KW-0808">Transferase</keyword>
<keyword evidence="4" id="KW-1185">Reference proteome</keyword>
<evidence type="ECO:0000259" key="1">
    <source>
        <dbReference type="Pfam" id="PF00534"/>
    </source>
</evidence>
<dbReference type="EMBL" id="FXAF01000006">
    <property type="protein sequence ID" value="SMF52871.1"/>
    <property type="molecule type" value="Genomic_DNA"/>
</dbReference>
<dbReference type="InterPro" id="IPR028098">
    <property type="entry name" value="Glyco_trans_4-like_N"/>
</dbReference>
<dbReference type="SUPFAM" id="SSF53756">
    <property type="entry name" value="UDP-Glycosyltransferase/glycogen phosphorylase"/>
    <property type="match status" value="1"/>
</dbReference>
<dbReference type="Pfam" id="PF13579">
    <property type="entry name" value="Glyco_trans_4_4"/>
    <property type="match status" value="1"/>
</dbReference>
<proteinExistence type="predicted"/>
<name>A0A1X7FIZ8_9HYPH</name>
<accession>A0A1X7FIZ8</accession>
<dbReference type="CDD" id="cd03794">
    <property type="entry name" value="GT4_WbuB-like"/>
    <property type="match status" value="1"/>
</dbReference>
<feature type="domain" description="Glycosyltransferase subfamily 4-like N-terminal" evidence="2">
    <location>
        <begin position="18"/>
        <end position="194"/>
    </location>
</feature>
<gene>
    <name evidence="3" type="ORF">SAMN02982989_3157</name>
</gene>
<dbReference type="PANTHER" id="PTHR12526">
    <property type="entry name" value="GLYCOSYLTRANSFERASE"/>
    <property type="match status" value="1"/>
</dbReference>
<protein>
    <submittedName>
        <fullName evidence="3">Glycosyltransferase involved in cell wall bisynthesis</fullName>
    </submittedName>
</protein>
<sequence>MKLILVNRYFFPDQSATSRMTTSIALALVQRGFNVTALASREIHNQRNIVLPAEEVATGVRVKRLTSPRFGRHTVMGRAVDYLCFHLFAFFWLLRNVSAEDLAIVCTDPPFLSVTSAIALRLKGATMVNWIMDLFPETAVELGFFRHWRLPARLAQKARNWSLKSPGIAVCPTGKMAAYLERQGLPRSQLIVMHHWSDQEEIYPVPPDRNSLRAQWGLNDTFVVGYSGNFGRAHEFQTLLKAAQRLKDRADIRFLLIGGGHQHAAVTETARLLDLDNVVFKPLQPLANLSESLSAADVHLVSLLPELEHCIIPSKFYGILAAGRPTIFIGDPDGEVPRVLAATGCGRSVPIGAVDDLVTTICEMRDKPEIRAEMGQRARQLLTTEYSREKAVDAWCTLITRLQSATPTVSPLPQGISP</sequence>
<dbReference type="GO" id="GO:0016757">
    <property type="term" value="F:glycosyltransferase activity"/>
    <property type="evidence" value="ECO:0007669"/>
    <property type="project" value="InterPro"/>
</dbReference>
<dbReference type="Gene3D" id="3.40.50.2000">
    <property type="entry name" value="Glycogen Phosphorylase B"/>
    <property type="match status" value="2"/>
</dbReference>
<dbReference type="OrthoDB" id="185319at2"/>
<dbReference type="Proteomes" id="UP000192903">
    <property type="component" value="Unassembled WGS sequence"/>
</dbReference>
<dbReference type="STRING" id="464029.SAMN02982989_3157"/>
<dbReference type="Pfam" id="PF00534">
    <property type="entry name" value="Glycos_transf_1"/>
    <property type="match status" value="1"/>
</dbReference>
<evidence type="ECO:0000259" key="2">
    <source>
        <dbReference type="Pfam" id="PF13579"/>
    </source>
</evidence>
<evidence type="ECO:0000313" key="3">
    <source>
        <dbReference type="EMBL" id="SMF52871.1"/>
    </source>
</evidence>
<organism evidence="3 4">
    <name type="scientific">Xaviernesmea oryzae</name>
    <dbReference type="NCBI Taxonomy" id="464029"/>
    <lineage>
        <taxon>Bacteria</taxon>
        <taxon>Pseudomonadati</taxon>
        <taxon>Pseudomonadota</taxon>
        <taxon>Alphaproteobacteria</taxon>
        <taxon>Hyphomicrobiales</taxon>
        <taxon>Rhizobiaceae</taxon>
        <taxon>Rhizobium/Agrobacterium group</taxon>
        <taxon>Xaviernesmea</taxon>
    </lineage>
</organism>